<dbReference type="AlphaFoldDB" id="A0A0K1IZH6"/>
<sequence length="282" mass="32879">MDLSQLSFSPIQILTGLLSAAIVLAGSYRIYRQSKRDEEIRWRIENIYETGLEELNAVLDEGQFPGTTRNRQEATFWDDISNWEKLRLNPQLIKQGTRYYRLLESLEKAERKFTPLNQDIVVQFPDDVAKIEGTEVQLLVGGTADFDETESHGENPPEMLLMSRWYGLGTVLEDIDTAILNADSPEEVRDFMVQDEDFDENPYPDEPTIFIGSGLRPEQLSFWEDEFPEWAEYLYQAIEEGYVEQYFKAREQEYNTQQEIKETANELREIMNSEIESLNTDK</sequence>
<evidence type="ECO:0000313" key="2">
    <source>
        <dbReference type="EMBL" id="AKU09849.1"/>
    </source>
</evidence>
<name>A0A0K1IZH6_HALGI</name>
<dbReference type="PATRIC" id="fig|35746.4.peg.4116"/>
<keyword evidence="1" id="KW-0472">Membrane</keyword>
<feature type="transmembrane region" description="Helical" evidence="1">
    <location>
        <begin position="12"/>
        <end position="31"/>
    </location>
</feature>
<evidence type="ECO:0000313" key="3">
    <source>
        <dbReference type="Proteomes" id="UP000066124"/>
    </source>
</evidence>
<dbReference type="EMBL" id="CP011950">
    <property type="protein sequence ID" value="AKU09849.1"/>
    <property type="molecule type" value="Genomic_DNA"/>
</dbReference>
<gene>
    <name evidence="2" type="ORF">ABY42_18720</name>
</gene>
<dbReference type="Proteomes" id="UP000066124">
    <property type="component" value="Plasmid pHG3"/>
</dbReference>
<geneLocation type="plasmid" evidence="2 3">
    <name>pHG3</name>
</geneLocation>
<keyword evidence="2" id="KW-0614">Plasmid</keyword>
<protein>
    <submittedName>
        <fullName evidence="2">Uncharacterized protein</fullName>
    </submittedName>
</protein>
<organism evidence="2 3">
    <name type="scientific">Haloferax gibbonsii</name>
    <dbReference type="NCBI Taxonomy" id="35746"/>
    <lineage>
        <taxon>Archaea</taxon>
        <taxon>Methanobacteriati</taxon>
        <taxon>Methanobacteriota</taxon>
        <taxon>Stenosarchaea group</taxon>
        <taxon>Halobacteria</taxon>
        <taxon>Halobacteriales</taxon>
        <taxon>Haloferacaceae</taxon>
        <taxon>Haloferax</taxon>
    </lineage>
</organism>
<reference evidence="3" key="1">
    <citation type="journal article" date="2015" name="J. Biotechnol.">
        <title>Complete genome sequence of Haloferax gibbonsii strain ARA6, a potential producer of polyhydroxyalkanoates and halocins isolated from Araruama, Rio de Janeiro, Brasil.</title>
        <authorList>
            <person name="Pinto L.H."/>
            <person name="D'Alincourt Carvalho-Assef A.P."/>
            <person name="Vieira R.P."/>
            <person name="Clementino M.M."/>
            <person name="Albano R.M."/>
        </authorList>
    </citation>
    <scope>NUCLEOTIDE SEQUENCE [LARGE SCALE GENOMIC DNA]</scope>
    <source>
        <strain evidence="3">ARA6</strain>
        <plasmid evidence="3">Plasmid pHG3</plasmid>
    </source>
</reference>
<evidence type="ECO:0000256" key="1">
    <source>
        <dbReference type="SAM" id="Phobius"/>
    </source>
</evidence>
<keyword evidence="1" id="KW-0812">Transmembrane</keyword>
<accession>A0A0K1IZH6</accession>
<keyword evidence="1" id="KW-1133">Transmembrane helix</keyword>
<proteinExistence type="predicted"/>
<dbReference type="KEGG" id="hgi:ABY42_18720"/>